<dbReference type="PANTHER" id="PTHR48021">
    <property type="match status" value="1"/>
</dbReference>
<dbReference type="SUPFAM" id="SSF103473">
    <property type="entry name" value="MFS general substrate transporter"/>
    <property type="match status" value="1"/>
</dbReference>
<dbReference type="GO" id="GO:0022857">
    <property type="term" value="F:transmembrane transporter activity"/>
    <property type="evidence" value="ECO:0007669"/>
    <property type="project" value="InterPro"/>
</dbReference>
<feature type="transmembrane region" description="Helical" evidence="5">
    <location>
        <begin position="356"/>
        <end position="378"/>
    </location>
</feature>
<dbReference type="PROSITE" id="PS00217">
    <property type="entry name" value="SUGAR_TRANSPORT_2"/>
    <property type="match status" value="1"/>
</dbReference>
<dbReference type="PROSITE" id="PS50850">
    <property type="entry name" value="MFS"/>
    <property type="match status" value="1"/>
</dbReference>
<keyword evidence="3 5" id="KW-1133">Transmembrane helix</keyword>
<dbReference type="InterPro" id="IPR005828">
    <property type="entry name" value="MFS_sugar_transport-like"/>
</dbReference>
<dbReference type="OrthoDB" id="6133115at2759"/>
<evidence type="ECO:0000256" key="4">
    <source>
        <dbReference type="ARBA" id="ARBA00023136"/>
    </source>
</evidence>
<evidence type="ECO:0000256" key="5">
    <source>
        <dbReference type="SAM" id="Phobius"/>
    </source>
</evidence>
<evidence type="ECO:0000256" key="1">
    <source>
        <dbReference type="ARBA" id="ARBA00004141"/>
    </source>
</evidence>
<feature type="transmembrane region" description="Helical" evidence="5">
    <location>
        <begin position="142"/>
        <end position="162"/>
    </location>
</feature>
<dbReference type="GO" id="GO:0016020">
    <property type="term" value="C:membrane"/>
    <property type="evidence" value="ECO:0007669"/>
    <property type="project" value="UniProtKB-SubCell"/>
</dbReference>
<dbReference type="Gene3D" id="1.20.1250.20">
    <property type="entry name" value="MFS general substrate transporter like domains"/>
    <property type="match status" value="1"/>
</dbReference>
<dbReference type="PANTHER" id="PTHR48021:SF1">
    <property type="entry name" value="GH07001P-RELATED"/>
    <property type="match status" value="1"/>
</dbReference>
<dbReference type="AlphaFoldDB" id="A0A8J2R3N4"/>
<keyword evidence="8" id="KW-1185">Reference proteome</keyword>
<dbReference type="Proteomes" id="UP000789524">
    <property type="component" value="Unassembled WGS sequence"/>
</dbReference>
<feature type="transmembrane region" description="Helical" evidence="5">
    <location>
        <begin position="390"/>
        <end position="413"/>
    </location>
</feature>
<feature type="transmembrane region" description="Helical" evidence="5">
    <location>
        <begin position="257"/>
        <end position="278"/>
    </location>
</feature>
<dbReference type="InterPro" id="IPR020846">
    <property type="entry name" value="MFS_dom"/>
</dbReference>
<dbReference type="InterPro" id="IPR005829">
    <property type="entry name" value="Sugar_transporter_CS"/>
</dbReference>
<organism evidence="7 8">
    <name type="scientific">Danaus chrysippus</name>
    <name type="common">African queen</name>
    <dbReference type="NCBI Taxonomy" id="151541"/>
    <lineage>
        <taxon>Eukaryota</taxon>
        <taxon>Metazoa</taxon>
        <taxon>Ecdysozoa</taxon>
        <taxon>Arthropoda</taxon>
        <taxon>Hexapoda</taxon>
        <taxon>Insecta</taxon>
        <taxon>Pterygota</taxon>
        <taxon>Neoptera</taxon>
        <taxon>Endopterygota</taxon>
        <taxon>Lepidoptera</taxon>
        <taxon>Glossata</taxon>
        <taxon>Ditrysia</taxon>
        <taxon>Papilionoidea</taxon>
        <taxon>Nymphalidae</taxon>
        <taxon>Danainae</taxon>
        <taxon>Danaini</taxon>
        <taxon>Danaina</taxon>
        <taxon>Danaus</taxon>
        <taxon>Anosia</taxon>
    </lineage>
</organism>
<reference evidence="7" key="1">
    <citation type="submission" date="2021-09" db="EMBL/GenBank/DDBJ databases">
        <authorList>
            <person name="Martin H S."/>
        </authorList>
    </citation>
    <scope>NUCLEOTIDE SEQUENCE</scope>
</reference>
<gene>
    <name evidence="7" type="ORF">DCHRY22_LOCUS12448</name>
</gene>
<name>A0A8J2R3N4_9NEOP</name>
<proteinExistence type="predicted"/>
<feature type="transmembrane region" description="Helical" evidence="5">
    <location>
        <begin position="326"/>
        <end position="350"/>
    </location>
</feature>
<accession>A0A8J2R3N4</accession>
<keyword evidence="2 5" id="KW-0812">Transmembrane</keyword>
<dbReference type="InterPro" id="IPR036259">
    <property type="entry name" value="MFS_trans_sf"/>
</dbReference>
<protein>
    <submittedName>
        <fullName evidence="7">(African queen) hypothetical protein</fullName>
    </submittedName>
</protein>
<evidence type="ECO:0000256" key="3">
    <source>
        <dbReference type="ARBA" id="ARBA00022989"/>
    </source>
</evidence>
<sequence>MSKLVTVMGFTIHKVLMLGSLSSIAVSNGFLFAQTTGMIKTLQRNDDGLNLTESDIQWITSTITMTNFLGSALATFTDNMGRRWPLIIFSVAIAVQWIILYKAQNIYHFMLSRVIAGIAFGARYCLIIMITPEYTSPKTRAFFLNIITSVSPAIGTGLGHYLGNIFHWRTVALIAMFPTLFGIILPYFCAESPHWLASKGRFEECEQSFKKIHGNSVKSQSELQYLIKMEKCKMTQAEITNTRTSKAKLCLALRKKYFWNLILMSFFIAAYIAATGKAAFTILATNILEDMTGTPNTVLQNILVDIFILVGTSLSCVLVRKMTMRTVLFSTGYTANAVLVILSACLYFGAGVENLRWVNVSLLGVYFILIEAGPSPVLEALLGEIFPLEIKVYCIFLVGVMLSTFLSLGLILFPILTKAIGYSGTFLLNAIIMTTSLVFIKLKLPETKGRTLQEIEAFFKTNIFDIDEALSDERKNMLL</sequence>
<dbReference type="InterPro" id="IPR050549">
    <property type="entry name" value="MFS_Trehalose_Transporter"/>
</dbReference>
<feature type="transmembrane region" description="Helical" evidence="5">
    <location>
        <begin position="419"/>
        <end position="440"/>
    </location>
</feature>
<keyword evidence="4 5" id="KW-0472">Membrane</keyword>
<feature type="transmembrane region" description="Helical" evidence="5">
    <location>
        <begin position="168"/>
        <end position="189"/>
    </location>
</feature>
<feature type="transmembrane region" description="Helical" evidence="5">
    <location>
        <begin position="84"/>
        <end position="100"/>
    </location>
</feature>
<dbReference type="EMBL" id="CAKASE010000076">
    <property type="protein sequence ID" value="CAG9577634.1"/>
    <property type="molecule type" value="Genomic_DNA"/>
</dbReference>
<comment type="subcellular location">
    <subcellularLocation>
        <location evidence="1">Membrane</location>
        <topology evidence="1">Multi-pass membrane protein</topology>
    </subcellularLocation>
</comment>
<feature type="transmembrane region" description="Helical" evidence="5">
    <location>
        <begin position="298"/>
        <end position="319"/>
    </location>
</feature>
<evidence type="ECO:0000259" key="6">
    <source>
        <dbReference type="PROSITE" id="PS50850"/>
    </source>
</evidence>
<evidence type="ECO:0000313" key="8">
    <source>
        <dbReference type="Proteomes" id="UP000789524"/>
    </source>
</evidence>
<dbReference type="Pfam" id="PF00083">
    <property type="entry name" value="Sugar_tr"/>
    <property type="match status" value="1"/>
</dbReference>
<evidence type="ECO:0000313" key="7">
    <source>
        <dbReference type="EMBL" id="CAG9577634.1"/>
    </source>
</evidence>
<feature type="transmembrane region" description="Helical" evidence="5">
    <location>
        <begin position="106"/>
        <end position="130"/>
    </location>
</feature>
<feature type="domain" description="Major facilitator superfamily (MFS) profile" evidence="6">
    <location>
        <begin position="1"/>
        <end position="448"/>
    </location>
</feature>
<evidence type="ECO:0000256" key="2">
    <source>
        <dbReference type="ARBA" id="ARBA00022692"/>
    </source>
</evidence>
<comment type="caution">
    <text evidence="7">The sequence shown here is derived from an EMBL/GenBank/DDBJ whole genome shotgun (WGS) entry which is preliminary data.</text>
</comment>